<keyword evidence="3" id="KW-1185">Reference proteome</keyword>
<proteinExistence type="inferred from homology"/>
<dbReference type="Gene3D" id="2.40.160.20">
    <property type="match status" value="1"/>
</dbReference>
<dbReference type="EMBL" id="CP076136">
    <property type="protein sequence ID" value="QWG23322.1"/>
    <property type="molecule type" value="Genomic_DNA"/>
</dbReference>
<dbReference type="RefSeq" id="WP_215604077.1">
    <property type="nucleotide sequence ID" value="NZ_CP076136.1"/>
</dbReference>
<accession>A0A975RWM3</accession>
<comment type="similarity">
    <text evidence="1">Belongs to the Omp25/RopB family.</text>
</comment>
<dbReference type="SUPFAM" id="SSF56925">
    <property type="entry name" value="OMPA-like"/>
    <property type="match status" value="1"/>
</dbReference>
<reference evidence="2 3" key="1">
    <citation type="submission" date="2021-06" db="EMBL/GenBank/DDBJ databases">
        <title>Bradyrhizobium sp. S2-11-4 Genome sequencing.</title>
        <authorList>
            <person name="Jin L."/>
        </authorList>
    </citation>
    <scope>NUCLEOTIDE SEQUENCE [LARGE SCALE GENOMIC DNA]</scope>
    <source>
        <strain evidence="2 3">S2-11-4</strain>
    </source>
</reference>
<dbReference type="InterPro" id="IPR011250">
    <property type="entry name" value="OMP/PagP_B-barrel"/>
</dbReference>
<gene>
    <name evidence="2" type="ORF">KMZ93_25910</name>
</gene>
<dbReference type="PANTHER" id="PTHR34001">
    <property type="entry name" value="BLL7405 PROTEIN"/>
    <property type="match status" value="1"/>
</dbReference>
<protein>
    <submittedName>
        <fullName evidence="2">Outer membrane beta-barrel protein</fullName>
    </submittedName>
</protein>
<dbReference type="PANTHER" id="PTHR34001:SF3">
    <property type="entry name" value="BLL7405 PROTEIN"/>
    <property type="match status" value="1"/>
</dbReference>
<dbReference type="AlphaFoldDB" id="A0A975RWM3"/>
<evidence type="ECO:0000313" key="2">
    <source>
        <dbReference type="EMBL" id="QWG23322.1"/>
    </source>
</evidence>
<organism evidence="2 3">
    <name type="scientific">Bradyrhizobium sediminis</name>
    <dbReference type="NCBI Taxonomy" id="2840469"/>
    <lineage>
        <taxon>Bacteria</taxon>
        <taxon>Pseudomonadati</taxon>
        <taxon>Pseudomonadota</taxon>
        <taxon>Alphaproteobacteria</taxon>
        <taxon>Hyphomicrobiales</taxon>
        <taxon>Nitrobacteraceae</taxon>
        <taxon>Bradyrhizobium</taxon>
    </lineage>
</organism>
<evidence type="ECO:0000256" key="1">
    <source>
        <dbReference type="ARBA" id="ARBA00038306"/>
    </source>
</evidence>
<name>A0A975RWM3_9BRAD</name>
<dbReference type="Proteomes" id="UP000676951">
    <property type="component" value="Chromosome"/>
</dbReference>
<evidence type="ECO:0000313" key="3">
    <source>
        <dbReference type="Proteomes" id="UP000676951"/>
    </source>
</evidence>
<dbReference type="InterPro" id="IPR051692">
    <property type="entry name" value="OMP-like"/>
</dbReference>
<sequence length="111" mass="12021">MLLYGTAGLGWERLDRNFMNPAPAGTQTFASVATSNRFGWVAGGGVEAKLPGSNWIGRVEYLHYDFGTIEPSGLINTNIFVPSSAGNHHLDIMRAGISYKFGADQPVVARY</sequence>